<evidence type="ECO:0000313" key="3">
    <source>
        <dbReference type="Proteomes" id="UP000499080"/>
    </source>
</evidence>
<proteinExistence type="predicted"/>
<evidence type="ECO:0000256" key="1">
    <source>
        <dbReference type="SAM" id="MobiDB-lite"/>
    </source>
</evidence>
<organism evidence="2 3">
    <name type="scientific">Araneus ventricosus</name>
    <name type="common">Orbweaver spider</name>
    <name type="synonym">Epeira ventricosa</name>
    <dbReference type="NCBI Taxonomy" id="182803"/>
    <lineage>
        <taxon>Eukaryota</taxon>
        <taxon>Metazoa</taxon>
        <taxon>Ecdysozoa</taxon>
        <taxon>Arthropoda</taxon>
        <taxon>Chelicerata</taxon>
        <taxon>Arachnida</taxon>
        <taxon>Araneae</taxon>
        <taxon>Araneomorphae</taxon>
        <taxon>Entelegynae</taxon>
        <taxon>Araneoidea</taxon>
        <taxon>Araneidae</taxon>
        <taxon>Araneus</taxon>
    </lineage>
</organism>
<dbReference type="AlphaFoldDB" id="A0A4Y2NAA4"/>
<comment type="caution">
    <text evidence="2">The sequence shown here is derived from an EMBL/GenBank/DDBJ whole genome shotgun (WGS) entry which is preliminary data.</text>
</comment>
<reference evidence="2 3" key="1">
    <citation type="journal article" date="2019" name="Sci. Rep.">
        <title>Orb-weaving spider Araneus ventricosus genome elucidates the spidroin gene catalogue.</title>
        <authorList>
            <person name="Kono N."/>
            <person name="Nakamura H."/>
            <person name="Ohtoshi R."/>
            <person name="Moran D.A.P."/>
            <person name="Shinohara A."/>
            <person name="Yoshida Y."/>
            <person name="Fujiwara M."/>
            <person name="Mori M."/>
            <person name="Tomita M."/>
            <person name="Arakawa K."/>
        </authorList>
    </citation>
    <scope>NUCLEOTIDE SEQUENCE [LARGE SCALE GENOMIC DNA]</scope>
</reference>
<accession>A0A4Y2NAA4</accession>
<protein>
    <submittedName>
        <fullName evidence="2">Uncharacterized protein</fullName>
    </submittedName>
</protein>
<keyword evidence="3" id="KW-1185">Reference proteome</keyword>
<feature type="compositionally biased region" description="Polar residues" evidence="1">
    <location>
        <begin position="25"/>
        <end position="41"/>
    </location>
</feature>
<dbReference type="EMBL" id="BGPR01286185">
    <property type="protein sequence ID" value="GBN35579.1"/>
    <property type="molecule type" value="Genomic_DNA"/>
</dbReference>
<name>A0A4Y2NAA4_ARAVE</name>
<evidence type="ECO:0000313" key="2">
    <source>
        <dbReference type="EMBL" id="GBN35579.1"/>
    </source>
</evidence>
<feature type="region of interest" description="Disordered" evidence="1">
    <location>
        <begin position="25"/>
        <end position="48"/>
    </location>
</feature>
<sequence length="96" mass="10796">MFHFEATRGLFLDRLRNFKLLQKTRMASPTQTSAPHQSSPSIPVGETVNVDCGPQHTCPPNVQKALIQGESSALLAQDIVRYPHDVIRYSEYRTIS</sequence>
<dbReference type="Proteomes" id="UP000499080">
    <property type="component" value="Unassembled WGS sequence"/>
</dbReference>
<gene>
    <name evidence="2" type="ORF">AVEN_254716_1</name>
</gene>